<gene>
    <name evidence="2" type="ORF">WA026_017202</name>
</gene>
<proteinExistence type="predicted"/>
<accession>A0AAW1UKR5</accession>
<name>A0AAW1UKR5_9CUCU</name>
<feature type="region of interest" description="Disordered" evidence="1">
    <location>
        <begin position="1"/>
        <end position="81"/>
    </location>
</feature>
<evidence type="ECO:0000313" key="2">
    <source>
        <dbReference type="EMBL" id="KAK9881685.1"/>
    </source>
</evidence>
<evidence type="ECO:0000313" key="3">
    <source>
        <dbReference type="Proteomes" id="UP001431783"/>
    </source>
</evidence>
<dbReference type="Proteomes" id="UP001431783">
    <property type="component" value="Unassembled WGS sequence"/>
</dbReference>
<sequence length="81" mass="9144">MSDNGLVTSKRRRKADKVDKTPETENHPKGIIKKKGVVKAKPKGTSGPGRRRRSQKVAPKETEDENPEDEGAEEDYDEWII</sequence>
<feature type="compositionally biased region" description="Acidic residues" evidence="1">
    <location>
        <begin position="62"/>
        <end position="81"/>
    </location>
</feature>
<dbReference type="EMBL" id="JARQZJ010000070">
    <property type="protein sequence ID" value="KAK9881685.1"/>
    <property type="molecule type" value="Genomic_DNA"/>
</dbReference>
<protein>
    <submittedName>
        <fullName evidence="2">Uncharacterized protein</fullName>
    </submittedName>
</protein>
<dbReference type="AlphaFoldDB" id="A0AAW1UKR5"/>
<evidence type="ECO:0000256" key="1">
    <source>
        <dbReference type="SAM" id="MobiDB-lite"/>
    </source>
</evidence>
<organism evidence="2 3">
    <name type="scientific">Henosepilachna vigintioctopunctata</name>
    <dbReference type="NCBI Taxonomy" id="420089"/>
    <lineage>
        <taxon>Eukaryota</taxon>
        <taxon>Metazoa</taxon>
        <taxon>Ecdysozoa</taxon>
        <taxon>Arthropoda</taxon>
        <taxon>Hexapoda</taxon>
        <taxon>Insecta</taxon>
        <taxon>Pterygota</taxon>
        <taxon>Neoptera</taxon>
        <taxon>Endopterygota</taxon>
        <taxon>Coleoptera</taxon>
        <taxon>Polyphaga</taxon>
        <taxon>Cucujiformia</taxon>
        <taxon>Coccinelloidea</taxon>
        <taxon>Coccinellidae</taxon>
        <taxon>Epilachninae</taxon>
        <taxon>Epilachnini</taxon>
        <taxon>Henosepilachna</taxon>
    </lineage>
</organism>
<feature type="compositionally biased region" description="Basic and acidic residues" evidence="1">
    <location>
        <begin position="16"/>
        <end position="28"/>
    </location>
</feature>
<feature type="compositionally biased region" description="Basic residues" evidence="1">
    <location>
        <begin position="30"/>
        <end position="42"/>
    </location>
</feature>
<comment type="caution">
    <text evidence="2">The sequence shown here is derived from an EMBL/GenBank/DDBJ whole genome shotgun (WGS) entry which is preliminary data.</text>
</comment>
<reference evidence="2 3" key="1">
    <citation type="submission" date="2023-03" db="EMBL/GenBank/DDBJ databases">
        <title>Genome insight into feeding habits of ladybird beetles.</title>
        <authorList>
            <person name="Li H.-S."/>
            <person name="Huang Y.-H."/>
            <person name="Pang H."/>
        </authorList>
    </citation>
    <scope>NUCLEOTIDE SEQUENCE [LARGE SCALE GENOMIC DNA]</scope>
    <source>
        <strain evidence="2">SYSU_2023b</strain>
        <tissue evidence="2">Whole body</tissue>
    </source>
</reference>
<keyword evidence="3" id="KW-1185">Reference proteome</keyword>